<organism evidence="3 4">
    <name type="scientific">Ceutorhynchus assimilis</name>
    <name type="common">cabbage seed weevil</name>
    <dbReference type="NCBI Taxonomy" id="467358"/>
    <lineage>
        <taxon>Eukaryota</taxon>
        <taxon>Metazoa</taxon>
        <taxon>Ecdysozoa</taxon>
        <taxon>Arthropoda</taxon>
        <taxon>Hexapoda</taxon>
        <taxon>Insecta</taxon>
        <taxon>Pterygota</taxon>
        <taxon>Neoptera</taxon>
        <taxon>Endopterygota</taxon>
        <taxon>Coleoptera</taxon>
        <taxon>Polyphaga</taxon>
        <taxon>Cucujiformia</taxon>
        <taxon>Curculionidae</taxon>
        <taxon>Ceutorhynchinae</taxon>
        <taxon>Ceutorhynchus</taxon>
    </lineage>
</organism>
<feature type="region of interest" description="Disordered" evidence="2">
    <location>
        <begin position="405"/>
        <end position="430"/>
    </location>
</feature>
<feature type="compositionally biased region" description="Low complexity" evidence="2">
    <location>
        <begin position="544"/>
        <end position="559"/>
    </location>
</feature>
<feature type="region of interest" description="Disordered" evidence="2">
    <location>
        <begin position="443"/>
        <end position="670"/>
    </location>
</feature>
<dbReference type="AlphaFoldDB" id="A0A9N9MDG9"/>
<keyword evidence="1" id="KW-0175">Coiled coil</keyword>
<feature type="compositionally biased region" description="Pro residues" evidence="2">
    <location>
        <begin position="118"/>
        <end position="133"/>
    </location>
</feature>
<feature type="compositionally biased region" description="Pro residues" evidence="2">
    <location>
        <begin position="166"/>
        <end position="176"/>
    </location>
</feature>
<keyword evidence="4" id="KW-1185">Reference proteome</keyword>
<dbReference type="Proteomes" id="UP001152799">
    <property type="component" value="Chromosome 10"/>
</dbReference>
<dbReference type="EMBL" id="OU892286">
    <property type="protein sequence ID" value="CAG9761461.1"/>
    <property type="molecule type" value="Genomic_DNA"/>
</dbReference>
<evidence type="ECO:0000256" key="2">
    <source>
        <dbReference type="SAM" id="MobiDB-lite"/>
    </source>
</evidence>
<reference evidence="3" key="1">
    <citation type="submission" date="2022-01" db="EMBL/GenBank/DDBJ databases">
        <authorList>
            <person name="King R."/>
        </authorList>
    </citation>
    <scope>NUCLEOTIDE SEQUENCE</scope>
</reference>
<name>A0A9N9MDG9_9CUCU</name>
<feature type="compositionally biased region" description="Polar residues" evidence="2">
    <location>
        <begin position="460"/>
        <end position="473"/>
    </location>
</feature>
<feature type="compositionally biased region" description="Polar residues" evidence="2">
    <location>
        <begin position="585"/>
        <end position="595"/>
    </location>
</feature>
<evidence type="ECO:0000256" key="1">
    <source>
        <dbReference type="SAM" id="Coils"/>
    </source>
</evidence>
<protein>
    <submittedName>
        <fullName evidence="3">Uncharacterized protein</fullName>
    </submittedName>
</protein>
<feature type="coiled-coil region" evidence="1">
    <location>
        <begin position="311"/>
        <end position="341"/>
    </location>
</feature>
<accession>A0A9N9MDG9</accession>
<dbReference type="OrthoDB" id="6783597at2759"/>
<feature type="region of interest" description="Disordered" evidence="2">
    <location>
        <begin position="93"/>
        <end position="240"/>
    </location>
</feature>
<feature type="compositionally biased region" description="Low complexity" evidence="2">
    <location>
        <begin position="646"/>
        <end position="662"/>
    </location>
</feature>
<proteinExistence type="predicted"/>
<gene>
    <name evidence="3" type="ORF">CEUTPL_LOCUS2164</name>
</gene>
<evidence type="ECO:0000313" key="3">
    <source>
        <dbReference type="EMBL" id="CAG9761461.1"/>
    </source>
</evidence>
<evidence type="ECO:0000313" key="4">
    <source>
        <dbReference type="Proteomes" id="UP001152799"/>
    </source>
</evidence>
<sequence>MENLKPPANSSPEEIEAWNHMMDTMVTFIKASTNLMNTITSKVKASSRGTMQSAKSSSAAVSSCEAACSMCHPAKLEPCGICVQQVPAVQKHPGTHEKRKSAEPPCDVFPEGTESSLSPPPVPVDSVEPPPDPVIHVEETSNIPPGEPSAIEPTPEPYSPDKPEEPSVPEPTPEPGEQPEEPSVIEVAAESSAPVVEPIPKPNEDPIEKPPSILSAEKQPPEHPSIGVEPPVQPVRRPSAAAGDVQCVCASIRADRIRMQSQKADCCCRGSGKRPLQETVKSDKEKLEELPQDLEIFCACGPSQKQRDIMEQEMVEKLVKAQREITNLQEEMARLQRMNKKTGPHATPNTAQLYNEIMKGSQAQTYQGTFPTIREQGNYNLSNVRMELFQSPGWSAYDNQVRGVDSPASYQRPQYSRGRGSYPNLGRGGGSIDQRIQYARGMPMSSSGLGYQGARGSAMRQPTITSCPGSRSPAQPGGGGFQSLPGGTVFSPDLSQGPPQTGGRGFQSLPGGTVFPPDLSQKSPQTGGRGFQSLPGGTVFSQDFSQESGGRGFQSSSGGCPPTCSLAQSGGGFQSLPGGTIFSPDYSQSPFNTGFRTPEDSCPGGNRSLPAELGGPGSTSPQGRPIAAEYYQQAQTHYSPSPPQRPGGQSASAMSANSSQENSDNEAYWSRLAEYGSPAPPMQRQDKDCVCSRPKSAVNVEPQRQMIICVPPENGGK</sequence>